<reference evidence="2" key="1">
    <citation type="submission" date="2023-03" db="EMBL/GenBank/DDBJ databases">
        <title>Massive genome expansion in bonnet fungi (Mycena s.s.) driven by repeated elements and novel gene families across ecological guilds.</title>
        <authorList>
            <consortium name="Lawrence Berkeley National Laboratory"/>
            <person name="Harder C.B."/>
            <person name="Miyauchi S."/>
            <person name="Viragh M."/>
            <person name="Kuo A."/>
            <person name="Thoen E."/>
            <person name="Andreopoulos B."/>
            <person name="Lu D."/>
            <person name="Skrede I."/>
            <person name="Drula E."/>
            <person name="Henrissat B."/>
            <person name="Morin E."/>
            <person name="Kohler A."/>
            <person name="Barry K."/>
            <person name="LaButti K."/>
            <person name="Morin E."/>
            <person name="Salamov A."/>
            <person name="Lipzen A."/>
            <person name="Mereny Z."/>
            <person name="Hegedus B."/>
            <person name="Baldrian P."/>
            <person name="Stursova M."/>
            <person name="Weitz H."/>
            <person name="Taylor A."/>
            <person name="Grigoriev I.V."/>
            <person name="Nagy L.G."/>
            <person name="Martin F."/>
            <person name="Kauserud H."/>
        </authorList>
    </citation>
    <scope>NUCLEOTIDE SEQUENCE</scope>
    <source>
        <strain evidence="2">CBHHK188m</strain>
    </source>
</reference>
<keyword evidence="1" id="KW-0732">Signal</keyword>
<feature type="chain" id="PRO_5042008000" evidence="1">
    <location>
        <begin position="21"/>
        <end position="165"/>
    </location>
</feature>
<evidence type="ECO:0000313" key="2">
    <source>
        <dbReference type="EMBL" id="KAJ7776545.1"/>
    </source>
</evidence>
<sequence length="165" mass="18164">MQCKFLLAFAVSFVTLAVSAAPVPASSNVQIADREIDAPLVEIIDVAREAEPEAEEDPEARASHIFPNPSIWLSVWLVTPRDAPHHALLFPAHLIKHYSTALVHYCIDSSLFILAGLTYLPPHLVIAAYIHLTKSVSAAQDSFSARYTLYPYLSTPGPCIRIFIL</sequence>
<proteinExistence type="predicted"/>
<accession>A0AAD7K1R8</accession>
<evidence type="ECO:0000313" key="3">
    <source>
        <dbReference type="Proteomes" id="UP001215280"/>
    </source>
</evidence>
<gene>
    <name evidence="2" type="ORF">DFH07DRAFT_951676</name>
</gene>
<evidence type="ECO:0000256" key="1">
    <source>
        <dbReference type="SAM" id="SignalP"/>
    </source>
</evidence>
<dbReference type="Proteomes" id="UP001215280">
    <property type="component" value="Unassembled WGS sequence"/>
</dbReference>
<dbReference type="EMBL" id="JARJLG010000012">
    <property type="protein sequence ID" value="KAJ7776545.1"/>
    <property type="molecule type" value="Genomic_DNA"/>
</dbReference>
<feature type="signal peptide" evidence="1">
    <location>
        <begin position="1"/>
        <end position="20"/>
    </location>
</feature>
<protein>
    <submittedName>
        <fullName evidence="2">Uncharacterized protein</fullName>
    </submittedName>
</protein>
<keyword evidence="3" id="KW-1185">Reference proteome</keyword>
<organism evidence="2 3">
    <name type="scientific">Mycena maculata</name>
    <dbReference type="NCBI Taxonomy" id="230809"/>
    <lineage>
        <taxon>Eukaryota</taxon>
        <taxon>Fungi</taxon>
        <taxon>Dikarya</taxon>
        <taxon>Basidiomycota</taxon>
        <taxon>Agaricomycotina</taxon>
        <taxon>Agaricomycetes</taxon>
        <taxon>Agaricomycetidae</taxon>
        <taxon>Agaricales</taxon>
        <taxon>Marasmiineae</taxon>
        <taxon>Mycenaceae</taxon>
        <taxon>Mycena</taxon>
    </lineage>
</organism>
<comment type="caution">
    <text evidence="2">The sequence shown here is derived from an EMBL/GenBank/DDBJ whole genome shotgun (WGS) entry which is preliminary data.</text>
</comment>
<name>A0AAD7K1R8_9AGAR</name>
<dbReference type="AlphaFoldDB" id="A0AAD7K1R8"/>